<dbReference type="Proteomes" id="UP001231189">
    <property type="component" value="Unassembled WGS sequence"/>
</dbReference>
<feature type="compositionally biased region" description="Polar residues" evidence="1">
    <location>
        <begin position="113"/>
        <end position="132"/>
    </location>
</feature>
<organism evidence="2 3">
    <name type="scientific">Lolium multiflorum</name>
    <name type="common">Italian ryegrass</name>
    <name type="synonym">Lolium perenne subsp. multiflorum</name>
    <dbReference type="NCBI Taxonomy" id="4521"/>
    <lineage>
        <taxon>Eukaryota</taxon>
        <taxon>Viridiplantae</taxon>
        <taxon>Streptophyta</taxon>
        <taxon>Embryophyta</taxon>
        <taxon>Tracheophyta</taxon>
        <taxon>Spermatophyta</taxon>
        <taxon>Magnoliopsida</taxon>
        <taxon>Liliopsida</taxon>
        <taxon>Poales</taxon>
        <taxon>Poaceae</taxon>
        <taxon>BOP clade</taxon>
        <taxon>Pooideae</taxon>
        <taxon>Poodae</taxon>
        <taxon>Poeae</taxon>
        <taxon>Poeae Chloroplast Group 2 (Poeae type)</taxon>
        <taxon>Loliodinae</taxon>
        <taxon>Loliinae</taxon>
        <taxon>Lolium</taxon>
    </lineage>
</organism>
<comment type="caution">
    <text evidence="2">The sequence shown here is derived from an EMBL/GenBank/DDBJ whole genome shotgun (WGS) entry which is preliminary data.</text>
</comment>
<evidence type="ECO:0000313" key="2">
    <source>
        <dbReference type="EMBL" id="KAK1697351.1"/>
    </source>
</evidence>
<keyword evidence="3" id="KW-1185">Reference proteome</keyword>
<protein>
    <recommendedName>
        <fullName evidence="4">Retrotransposon gag domain-containing protein</fullName>
    </recommendedName>
</protein>
<evidence type="ECO:0008006" key="4">
    <source>
        <dbReference type="Google" id="ProtNLM"/>
    </source>
</evidence>
<name>A0AAD8X5G5_LOLMU</name>
<feature type="region of interest" description="Disordered" evidence="1">
    <location>
        <begin position="216"/>
        <end position="236"/>
    </location>
</feature>
<reference evidence="2" key="1">
    <citation type="submission" date="2023-07" db="EMBL/GenBank/DDBJ databases">
        <title>A chromosome-level genome assembly of Lolium multiflorum.</title>
        <authorList>
            <person name="Chen Y."/>
            <person name="Copetti D."/>
            <person name="Kolliker R."/>
            <person name="Studer B."/>
        </authorList>
    </citation>
    <scope>NUCLEOTIDE SEQUENCE</scope>
    <source>
        <strain evidence="2">02402/16</strain>
        <tissue evidence="2">Leaf</tissue>
    </source>
</reference>
<sequence length="362" mass="41030">MTWADFKLKFSKYHVPPGLIKKMRDEFRELKQGRDRGRIPRQVPHPVKVRPDETDTTRRGRRGSERMHDEMQTVLVNIPFADLEALVDSAIQMEGKLNQANENRKRRMMHESGPSNTSKFRPSSSGGFTPRNNRPPAQMSSGYRTGAEETQTGGHHHNNNNFVHTQQLQPRPDKSPANPNTNTAPRTGSNAIPVAPKDKSTINAMSVAWWGTTPKSVPETRQDGRQHHWPCSAATSSEVRRSPRKLCFDWSLPERHRRTRSFLIDASPRTLRVLQRPGMSSDPLGAVSSPESRRGRRRSQAVDRLQIRPDLIVPRALRAADRWPPPRQAAHSHPRLAGLRSVFKSSFGPVEFPPKPKIQINV</sequence>
<feature type="compositionally biased region" description="Polar residues" evidence="1">
    <location>
        <begin position="138"/>
        <end position="153"/>
    </location>
</feature>
<evidence type="ECO:0000256" key="1">
    <source>
        <dbReference type="SAM" id="MobiDB-lite"/>
    </source>
</evidence>
<feature type="region of interest" description="Disordered" evidence="1">
    <location>
        <begin position="99"/>
        <end position="196"/>
    </location>
</feature>
<accession>A0AAD8X5G5</accession>
<evidence type="ECO:0000313" key="3">
    <source>
        <dbReference type="Proteomes" id="UP001231189"/>
    </source>
</evidence>
<feature type="region of interest" description="Disordered" evidence="1">
    <location>
        <begin position="275"/>
        <end position="301"/>
    </location>
</feature>
<dbReference type="EMBL" id="JAUUTY010000001">
    <property type="protein sequence ID" value="KAK1697351.1"/>
    <property type="molecule type" value="Genomic_DNA"/>
</dbReference>
<feature type="compositionally biased region" description="Basic and acidic residues" evidence="1">
    <location>
        <begin position="49"/>
        <end position="68"/>
    </location>
</feature>
<feature type="region of interest" description="Disordered" evidence="1">
    <location>
        <begin position="31"/>
        <end position="68"/>
    </location>
</feature>
<dbReference type="AlphaFoldDB" id="A0AAD8X5G5"/>
<proteinExistence type="predicted"/>
<gene>
    <name evidence="2" type="ORF">QYE76_014048</name>
</gene>
<feature type="compositionally biased region" description="Polar residues" evidence="1">
    <location>
        <begin position="177"/>
        <end position="190"/>
    </location>
</feature>